<gene>
    <name evidence="1" type="ORF">BGM30_10390</name>
</gene>
<dbReference type="SUPFAM" id="SSF53335">
    <property type="entry name" value="S-adenosyl-L-methionine-dependent methyltransferases"/>
    <property type="match status" value="1"/>
</dbReference>
<proteinExistence type="predicted"/>
<dbReference type="PANTHER" id="PTHR43861">
    <property type="entry name" value="TRANS-ACONITATE 2-METHYLTRANSFERASE-RELATED"/>
    <property type="match status" value="1"/>
</dbReference>
<evidence type="ECO:0000313" key="2">
    <source>
        <dbReference type="Proteomes" id="UP000236321"/>
    </source>
</evidence>
<organism evidence="1 2">
    <name type="scientific">Microcystis aeruginosa NIES-298</name>
    <dbReference type="NCBI Taxonomy" id="449468"/>
    <lineage>
        <taxon>Bacteria</taxon>
        <taxon>Bacillati</taxon>
        <taxon>Cyanobacteriota</taxon>
        <taxon>Cyanophyceae</taxon>
        <taxon>Oscillatoriophycideae</taxon>
        <taxon>Chroococcales</taxon>
        <taxon>Microcystaceae</taxon>
        <taxon>Microcystis</taxon>
    </lineage>
</organism>
<dbReference type="InterPro" id="IPR029063">
    <property type="entry name" value="SAM-dependent_MTases_sf"/>
</dbReference>
<keyword evidence="1" id="KW-0808">Transferase</keyword>
<protein>
    <submittedName>
        <fullName evidence="1">Methyltransferase type 12</fullName>
    </submittedName>
</protein>
<name>A0A2H6BP37_MICAE</name>
<evidence type="ECO:0000313" key="1">
    <source>
        <dbReference type="EMBL" id="GBD51946.1"/>
    </source>
</evidence>
<dbReference type="GO" id="GO:0008168">
    <property type="term" value="F:methyltransferase activity"/>
    <property type="evidence" value="ECO:0007669"/>
    <property type="project" value="UniProtKB-KW"/>
</dbReference>
<dbReference type="CDD" id="cd02440">
    <property type="entry name" value="AdoMet_MTases"/>
    <property type="match status" value="1"/>
</dbReference>
<dbReference type="Gene3D" id="3.40.50.150">
    <property type="entry name" value="Vaccinia Virus protein VP39"/>
    <property type="match status" value="1"/>
</dbReference>
<reference evidence="2" key="1">
    <citation type="submission" date="2017-12" db="EMBL/GenBank/DDBJ databases">
        <title>Improved Draft Genome Sequence of Microcystis aeruginosa NIES-298, a Microcystin-Producing Cyanobacterium from Lake Kasumigaura, Japan.</title>
        <authorList>
            <person name="Yamaguchi H."/>
            <person name="Suzuki S."/>
            <person name="Kawachi M."/>
        </authorList>
    </citation>
    <scope>NUCLEOTIDE SEQUENCE [LARGE SCALE GENOMIC DNA]</scope>
    <source>
        <strain evidence="2">NIES-298</strain>
    </source>
</reference>
<sequence length="224" mass="25730">MTNSPDISHNLDPYFLNSRTRFDLIELIPYTPKSVLEVGCGIGKTGKAIVDKYGSKVIGIDLSAEAIEVAKRQGCWEKLIVCDLDRTPIPMEIENYRFDCIMYPDVLEHLKSPWNIIKAHLDLLNPSGVMIASIPNIRHIYVMKDLLFKGNWTYTEMGILDRTHLRFFTKKTMINLFEQANLKVTCIKPRSFSGPSLLKSINRLNHHLLEEFLTVQYLICACRK</sequence>
<comment type="caution">
    <text evidence="1">The sequence shown here is derived from an EMBL/GenBank/DDBJ whole genome shotgun (WGS) entry which is preliminary data.</text>
</comment>
<accession>A0A2H6BP37</accession>
<dbReference type="RefSeq" id="WP_024968556.1">
    <property type="nucleotide sequence ID" value="NZ_BEIU01000022.1"/>
</dbReference>
<dbReference type="Pfam" id="PF13489">
    <property type="entry name" value="Methyltransf_23"/>
    <property type="match status" value="1"/>
</dbReference>
<dbReference type="Proteomes" id="UP000236321">
    <property type="component" value="Unassembled WGS sequence"/>
</dbReference>
<keyword evidence="1" id="KW-0489">Methyltransferase</keyword>
<dbReference type="AlphaFoldDB" id="A0A2H6BP37"/>
<dbReference type="GO" id="GO:0032259">
    <property type="term" value="P:methylation"/>
    <property type="evidence" value="ECO:0007669"/>
    <property type="project" value="UniProtKB-KW"/>
</dbReference>
<dbReference type="EMBL" id="BEYQ01000003">
    <property type="protein sequence ID" value="GBD51946.1"/>
    <property type="molecule type" value="Genomic_DNA"/>
</dbReference>